<proteinExistence type="predicted"/>
<keyword evidence="1" id="KW-1133">Transmembrane helix</keyword>
<dbReference type="OrthoDB" id="264392at2759"/>
<keyword evidence="1" id="KW-0472">Membrane</keyword>
<name>A0A371EU54_MUCPR</name>
<comment type="caution">
    <text evidence="2">The sequence shown here is derived from an EMBL/GenBank/DDBJ whole genome shotgun (WGS) entry which is preliminary data.</text>
</comment>
<dbReference type="EMBL" id="QJKJ01012047">
    <property type="protein sequence ID" value="RDX69582.1"/>
    <property type="molecule type" value="Genomic_DNA"/>
</dbReference>
<keyword evidence="1" id="KW-0812">Transmembrane</keyword>
<gene>
    <name evidence="2" type="ORF">CR513_51289</name>
</gene>
<evidence type="ECO:0000313" key="3">
    <source>
        <dbReference type="Proteomes" id="UP000257109"/>
    </source>
</evidence>
<feature type="transmembrane region" description="Helical" evidence="1">
    <location>
        <begin position="55"/>
        <end position="74"/>
    </location>
</feature>
<organism evidence="2 3">
    <name type="scientific">Mucuna pruriens</name>
    <name type="common">Velvet bean</name>
    <name type="synonym">Dolichos pruriens</name>
    <dbReference type="NCBI Taxonomy" id="157652"/>
    <lineage>
        <taxon>Eukaryota</taxon>
        <taxon>Viridiplantae</taxon>
        <taxon>Streptophyta</taxon>
        <taxon>Embryophyta</taxon>
        <taxon>Tracheophyta</taxon>
        <taxon>Spermatophyta</taxon>
        <taxon>Magnoliopsida</taxon>
        <taxon>eudicotyledons</taxon>
        <taxon>Gunneridae</taxon>
        <taxon>Pentapetalae</taxon>
        <taxon>rosids</taxon>
        <taxon>fabids</taxon>
        <taxon>Fabales</taxon>
        <taxon>Fabaceae</taxon>
        <taxon>Papilionoideae</taxon>
        <taxon>50 kb inversion clade</taxon>
        <taxon>NPAAA clade</taxon>
        <taxon>indigoferoid/millettioid clade</taxon>
        <taxon>Phaseoleae</taxon>
        <taxon>Mucuna</taxon>
    </lineage>
</organism>
<evidence type="ECO:0000313" key="2">
    <source>
        <dbReference type="EMBL" id="RDX69582.1"/>
    </source>
</evidence>
<accession>A0A371EU54</accession>
<feature type="transmembrane region" description="Helical" evidence="1">
    <location>
        <begin position="6"/>
        <end position="27"/>
    </location>
</feature>
<keyword evidence="3" id="KW-1185">Reference proteome</keyword>
<feature type="non-terminal residue" evidence="2">
    <location>
        <position position="1"/>
    </location>
</feature>
<feature type="non-terminal residue" evidence="2">
    <location>
        <position position="117"/>
    </location>
</feature>
<evidence type="ECO:0000256" key="1">
    <source>
        <dbReference type="SAM" id="Phobius"/>
    </source>
</evidence>
<protein>
    <submittedName>
        <fullName evidence="2">Folate-biopterin transporter 1, chloroplastic</fullName>
    </submittedName>
</protein>
<dbReference type="Proteomes" id="UP000257109">
    <property type="component" value="Unassembled WGS sequence"/>
</dbReference>
<sequence>MDTYGVGFVFGVTTLLPLLALVVTFLVKEEPMFSTTRGENLLFVNPEFLETSNSAFYLVVLGCVKLAPLIASLLGVGHYNEFMKNYISPLVLSTFLLVHLYKMYELSVDTHHDFPLQ</sequence>
<dbReference type="AlphaFoldDB" id="A0A371EU54"/>
<reference evidence="2" key="1">
    <citation type="submission" date="2018-05" db="EMBL/GenBank/DDBJ databases">
        <title>Draft genome of Mucuna pruriens seed.</title>
        <authorList>
            <person name="Nnadi N.E."/>
            <person name="Vos R."/>
            <person name="Hasami M.H."/>
            <person name="Devisetty U.K."/>
            <person name="Aguiy J.C."/>
        </authorList>
    </citation>
    <scope>NUCLEOTIDE SEQUENCE [LARGE SCALE GENOMIC DNA]</scope>
    <source>
        <strain evidence="2">JCA_2017</strain>
    </source>
</reference>